<dbReference type="InterPro" id="IPR050825">
    <property type="entry name" value="RBM42_RBP45_47-like"/>
</dbReference>
<evidence type="ECO:0000259" key="4">
    <source>
        <dbReference type="PROSITE" id="PS50102"/>
    </source>
</evidence>
<dbReference type="Proteomes" id="UP000479000">
    <property type="component" value="Unassembled WGS sequence"/>
</dbReference>
<dbReference type="PANTHER" id="PTHR47640">
    <property type="entry name" value="TRNA SELENOCYSTEINE 1-ASSOCIATED PROTEIN 1-RELATED-RELATED"/>
    <property type="match status" value="1"/>
</dbReference>
<reference evidence="5 6" key="1">
    <citation type="submission" date="2020-02" db="EMBL/GenBank/DDBJ databases">
        <authorList>
            <person name="Ferguson B K."/>
        </authorList>
    </citation>
    <scope>NUCLEOTIDE SEQUENCE [LARGE SCALE GENOMIC DNA]</scope>
</reference>
<dbReference type="SUPFAM" id="SSF54928">
    <property type="entry name" value="RNA-binding domain, RBD"/>
    <property type="match status" value="2"/>
</dbReference>
<feature type="compositionally biased region" description="Basic residues" evidence="3">
    <location>
        <begin position="26"/>
        <end position="38"/>
    </location>
</feature>
<dbReference type="InterPro" id="IPR035979">
    <property type="entry name" value="RBD_domain_sf"/>
</dbReference>
<organism evidence="5 6">
    <name type="scientific">Nesidiocoris tenuis</name>
    <dbReference type="NCBI Taxonomy" id="355587"/>
    <lineage>
        <taxon>Eukaryota</taxon>
        <taxon>Metazoa</taxon>
        <taxon>Ecdysozoa</taxon>
        <taxon>Arthropoda</taxon>
        <taxon>Hexapoda</taxon>
        <taxon>Insecta</taxon>
        <taxon>Pterygota</taxon>
        <taxon>Neoptera</taxon>
        <taxon>Paraneoptera</taxon>
        <taxon>Hemiptera</taxon>
        <taxon>Heteroptera</taxon>
        <taxon>Panheteroptera</taxon>
        <taxon>Cimicomorpha</taxon>
        <taxon>Miridae</taxon>
        <taxon>Dicyphina</taxon>
        <taxon>Nesidiocoris</taxon>
    </lineage>
</organism>
<dbReference type="PROSITE" id="PS50102">
    <property type="entry name" value="RRM"/>
    <property type="match status" value="2"/>
</dbReference>
<feature type="region of interest" description="Disordered" evidence="3">
    <location>
        <begin position="18"/>
        <end position="43"/>
    </location>
</feature>
<name>A0A6H5H0B4_9HEMI</name>
<gene>
    <name evidence="5" type="ORF">NTEN_LOCUS15521</name>
</gene>
<proteinExistence type="predicted"/>
<sequence length="315" mass="35669">MLCIPVVVMVMPRTVSEADDSEQPAHHRVYRRKRRRPHVITSRTSVPKSVCPSLIISTKIAPVMGVRLIRAPGNLYGFIDFVSHAAAQTALSTVIGRQFYGVQFWVSWALPARNGREYPPGSVWVGNLSPSVDESALVLAFCKLGFVKEWRTYRRGLPGMYLIIVYADQLQAENAVAQMAGKFFGDRILSVAMAVSRKARRAKPTLEKIYYMTSPRNTTVCVFGIENLSPYDISKVFEQFGRVLYITMYENYAFVKFERKAHAACAIVRLHRSKIQGYQVRCLWANEDALDTDLWWAAQQLAVRNNQPVPLPGTY</sequence>
<feature type="domain" description="RRM" evidence="4">
    <location>
        <begin position="218"/>
        <end position="287"/>
    </location>
</feature>
<feature type="domain" description="RRM" evidence="4">
    <location>
        <begin position="121"/>
        <end position="196"/>
    </location>
</feature>
<dbReference type="SMART" id="SM00360">
    <property type="entry name" value="RRM"/>
    <property type="match status" value="2"/>
</dbReference>
<evidence type="ECO:0000256" key="2">
    <source>
        <dbReference type="PROSITE-ProRule" id="PRU00176"/>
    </source>
</evidence>
<dbReference type="Gene3D" id="3.30.70.330">
    <property type="match status" value="3"/>
</dbReference>
<keyword evidence="6" id="KW-1185">Reference proteome</keyword>
<evidence type="ECO:0000313" key="5">
    <source>
        <dbReference type="EMBL" id="CAB0010477.1"/>
    </source>
</evidence>
<evidence type="ECO:0000313" key="6">
    <source>
        <dbReference type="Proteomes" id="UP000479000"/>
    </source>
</evidence>
<dbReference type="CDD" id="cd00590">
    <property type="entry name" value="RRM_SF"/>
    <property type="match status" value="1"/>
</dbReference>
<accession>A0A6H5H0B4</accession>
<keyword evidence="1 2" id="KW-0694">RNA-binding</keyword>
<dbReference type="InterPro" id="IPR012677">
    <property type="entry name" value="Nucleotide-bd_a/b_plait_sf"/>
</dbReference>
<dbReference type="OrthoDB" id="439808at2759"/>
<dbReference type="Pfam" id="PF00076">
    <property type="entry name" value="RRM_1"/>
    <property type="match status" value="2"/>
</dbReference>
<evidence type="ECO:0000256" key="1">
    <source>
        <dbReference type="ARBA" id="ARBA00022884"/>
    </source>
</evidence>
<dbReference type="GO" id="GO:0003729">
    <property type="term" value="F:mRNA binding"/>
    <property type="evidence" value="ECO:0007669"/>
    <property type="project" value="InterPro"/>
</dbReference>
<protein>
    <recommendedName>
        <fullName evidence="4">RRM domain-containing protein</fullName>
    </recommendedName>
</protein>
<dbReference type="InterPro" id="IPR000504">
    <property type="entry name" value="RRM_dom"/>
</dbReference>
<evidence type="ECO:0000256" key="3">
    <source>
        <dbReference type="SAM" id="MobiDB-lite"/>
    </source>
</evidence>
<dbReference type="AlphaFoldDB" id="A0A6H5H0B4"/>
<dbReference type="EMBL" id="CADCXU010023041">
    <property type="protein sequence ID" value="CAB0010477.1"/>
    <property type="molecule type" value="Genomic_DNA"/>
</dbReference>